<dbReference type="AlphaFoldDB" id="A0A132B746"/>
<feature type="region of interest" description="Disordered" evidence="1">
    <location>
        <begin position="1"/>
        <end position="59"/>
    </location>
</feature>
<organism evidence="2 3">
    <name type="scientific">Mollisia scopiformis</name>
    <name type="common">Conifer needle endophyte fungus</name>
    <name type="synonym">Phialocephala scopiformis</name>
    <dbReference type="NCBI Taxonomy" id="149040"/>
    <lineage>
        <taxon>Eukaryota</taxon>
        <taxon>Fungi</taxon>
        <taxon>Dikarya</taxon>
        <taxon>Ascomycota</taxon>
        <taxon>Pezizomycotina</taxon>
        <taxon>Leotiomycetes</taxon>
        <taxon>Helotiales</taxon>
        <taxon>Mollisiaceae</taxon>
        <taxon>Mollisia</taxon>
    </lineage>
</organism>
<proteinExistence type="predicted"/>
<dbReference type="KEGG" id="psco:LY89DRAFT_742074"/>
<evidence type="ECO:0000256" key="1">
    <source>
        <dbReference type="SAM" id="MobiDB-lite"/>
    </source>
</evidence>
<keyword evidence="3" id="KW-1185">Reference proteome</keyword>
<dbReference type="InParanoid" id="A0A132B746"/>
<sequence length="159" mass="17899">MFFKKLRSRSKSSSKSTKPSIDRVTSSSSTTHQETIREVKVPAVTVSGPAAGEEGEETSDYKAFLEKARWDAERKEKETVRSIMKARETNLSPWAGRIVCQLEVRVLGWHTGKRMQDQHDLVLVDRLSTSNINPFDQVSMPFFSIPTPTGSVRSQIEAQ</sequence>
<feature type="compositionally biased region" description="Polar residues" evidence="1">
    <location>
        <begin position="23"/>
        <end position="33"/>
    </location>
</feature>
<accession>A0A132B746</accession>
<evidence type="ECO:0000313" key="2">
    <source>
        <dbReference type="EMBL" id="KUJ08235.1"/>
    </source>
</evidence>
<reference evidence="2 3" key="1">
    <citation type="submission" date="2015-10" db="EMBL/GenBank/DDBJ databases">
        <title>Full genome of DAOMC 229536 Phialocephala scopiformis, a fungal endophyte of spruce producing the potent anti-insectan compound rugulosin.</title>
        <authorList>
            <consortium name="DOE Joint Genome Institute"/>
            <person name="Walker A.K."/>
            <person name="Frasz S.L."/>
            <person name="Seifert K.A."/>
            <person name="Miller J.D."/>
            <person name="Mondo S.J."/>
            <person name="Labutti K."/>
            <person name="Lipzen A."/>
            <person name="Dockter R."/>
            <person name="Kennedy M."/>
            <person name="Grigoriev I.V."/>
            <person name="Spatafora J.W."/>
        </authorList>
    </citation>
    <scope>NUCLEOTIDE SEQUENCE [LARGE SCALE GENOMIC DNA]</scope>
    <source>
        <strain evidence="2 3">CBS 120377</strain>
    </source>
</reference>
<dbReference type="GeneID" id="28830514"/>
<name>A0A132B746_MOLSC</name>
<evidence type="ECO:0000313" key="3">
    <source>
        <dbReference type="Proteomes" id="UP000070700"/>
    </source>
</evidence>
<dbReference type="RefSeq" id="XP_018062590.1">
    <property type="nucleotide sequence ID" value="XM_018220788.1"/>
</dbReference>
<dbReference type="EMBL" id="KQ947436">
    <property type="protein sequence ID" value="KUJ08235.1"/>
    <property type="molecule type" value="Genomic_DNA"/>
</dbReference>
<gene>
    <name evidence="2" type="ORF">LY89DRAFT_742074</name>
</gene>
<protein>
    <submittedName>
        <fullName evidence="2">Uncharacterized protein</fullName>
    </submittedName>
</protein>
<feature type="compositionally biased region" description="Basic residues" evidence="1">
    <location>
        <begin position="1"/>
        <end position="12"/>
    </location>
</feature>
<dbReference type="Proteomes" id="UP000070700">
    <property type="component" value="Unassembled WGS sequence"/>
</dbReference>
<dbReference type="OrthoDB" id="10641781at2759"/>